<protein>
    <recommendedName>
        <fullName evidence="4">Beta-carotene 15,15'-monooxygenase</fullName>
    </recommendedName>
</protein>
<keyword evidence="3" id="KW-1185">Reference proteome</keyword>
<dbReference type="InterPro" id="IPR045625">
    <property type="entry name" value="DUF6427"/>
</dbReference>
<feature type="transmembrane region" description="Helical" evidence="1">
    <location>
        <begin position="126"/>
        <end position="153"/>
    </location>
</feature>
<accession>A0A0D7W8H1</accession>
<dbReference type="STRING" id="1382798.PK35_05175"/>
<feature type="transmembrane region" description="Helical" evidence="1">
    <location>
        <begin position="76"/>
        <end position="106"/>
    </location>
</feature>
<dbReference type="PATRIC" id="fig|1382798.3.peg.2211"/>
<dbReference type="EMBL" id="JTDV01000002">
    <property type="protein sequence ID" value="KJD34122.1"/>
    <property type="molecule type" value="Genomic_DNA"/>
</dbReference>
<feature type="transmembrane region" description="Helical" evidence="1">
    <location>
        <begin position="288"/>
        <end position="306"/>
    </location>
</feature>
<evidence type="ECO:0000313" key="3">
    <source>
        <dbReference type="Proteomes" id="UP000032361"/>
    </source>
</evidence>
<feature type="transmembrane region" description="Helical" evidence="1">
    <location>
        <begin position="206"/>
        <end position="227"/>
    </location>
</feature>
<feature type="transmembrane region" description="Helical" evidence="1">
    <location>
        <begin position="264"/>
        <end position="281"/>
    </location>
</feature>
<keyword evidence="1" id="KW-1133">Transmembrane helix</keyword>
<reference evidence="2 3" key="1">
    <citation type="journal article" date="2015" name="Antonie Van Leeuwenhoek">
        <title>Tamlana nanhaiensis sp. nov., isolated from surface seawater collected from the South China Sea.</title>
        <authorList>
            <person name="Liu X."/>
            <person name="Lai Q."/>
            <person name="Du Y."/>
            <person name="Li G."/>
            <person name="Sun F."/>
            <person name="Shao Z."/>
        </authorList>
    </citation>
    <scope>NUCLEOTIDE SEQUENCE [LARGE SCALE GENOMIC DNA]</scope>
    <source>
        <strain evidence="2 3">FHC16</strain>
    </source>
</reference>
<keyword evidence="1" id="KW-0812">Transmembrane</keyword>
<name>A0A0D7W8H1_9FLAO</name>
<evidence type="ECO:0000256" key="1">
    <source>
        <dbReference type="SAM" id="Phobius"/>
    </source>
</evidence>
<dbReference type="RefSeq" id="WP_044625612.1">
    <property type="nucleotide sequence ID" value="NZ_JTDV01000002.1"/>
</dbReference>
<proteinExistence type="predicted"/>
<sequence length="307" mass="35114">MITSFFKKSKSINFIIVFFIALLALLIGKLGVINSTLDFNFFVKLAGLVAIVFGSILLLNFIVNKNSLSQKDNYEMLLFSLFLLLITPTTQHTNVLISNLFILLALRRLISLRTPKNTKEKLFDAAFWIGIAALFYFWSVLFFALIILSLILFSDGNLRHWIIPFLGILTVFVLSVAVSIIFYDNYFQFIDQSFSVSFDFSTYNSLSYIIAITLLFSFGAWSSMFYLNNIKKKKKAFRASFTTIIFAAIIAFLLVIIVPSKNGSEFLFLFAPLAIIITNYIEVIHEKWFKEIFLGVLIFAPFILLML</sequence>
<feature type="transmembrane region" description="Helical" evidence="1">
    <location>
        <begin position="12"/>
        <end position="33"/>
    </location>
</feature>
<organism evidence="2 3">
    <name type="scientific">Neotamlana nanhaiensis</name>
    <dbReference type="NCBI Taxonomy" id="1382798"/>
    <lineage>
        <taxon>Bacteria</taxon>
        <taxon>Pseudomonadati</taxon>
        <taxon>Bacteroidota</taxon>
        <taxon>Flavobacteriia</taxon>
        <taxon>Flavobacteriales</taxon>
        <taxon>Flavobacteriaceae</taxon>
        <taxon>Neotamlana</taxon>
    </lineage>
</organism>
<dbReference type="OrthoDB" id="1439867at2"/>
<evidence type="ECO:0000313" key="2">
    <source>
        <dbReference type="EMBL" id="KJD34122.1"/>
    </source>
</evidence>
<dbReference type="Proteomes" id="UP000032361">
    <property type="component" value="Unassembled WGS sequence"/>
</dbReference>
<feature type="transmembrane region" description="Helical" evidence="1">
    <location>
        <begin position="239"/>
        <end position="258"/>
    </location>
</feature>
<dbReference type="AlphaFoldDB" id="A0A0D7W8H1"/>
<dbReference type="Pfam" id="PF19992">
    <property type="entry name" value="DUF6427"/>
    <property type="match status" value="1"/>
</dbReference>
<feature type="transmembrane region" description="Helical" evidence="1">
    <location>
        <begin position="45"/>
        <end position="64"/>
    </location>
</feature>
<keyword evidence="1" id="KW-0472">Membrane</keyword>
<feature type="transmembrane region" description="Helical" evidence="1">
    <location>
        <begin position="165"/>
        <end position="186"/>
    </location>
</feature>
<comment type="caution">
    <text evidence="2">The sequence shown here is derived from an EMBL/GenBank/DDBJ whole genome shotgun (WGS) entry which is preliminary data.</text>
</comment>
<evidence type="ECO:0008006" key="4">
    <source>
        <dbReference type="Google" id="ProtNLM"/>
    </source>
</evidence>
<gene>
    <name evidence="2" type="ORF">PK35_05175</name>
</gene>